<gene>
    <name evidence="4" type="ORF">BU26DRAFT_456766</name>
</gene>
<dbReference type="InterPro" id="IPR010400">
    <property type="entry name" value="PITH_dom"/>
</dbReference>
<evidence type="ECO:0000313" key="4">
    <source>
        <dbReference type="EMBL" id="KAF2248974.1"/>
    </source>
</evidence>
<name>A0A6A6IEH4_9PLEO</name>
<dbReference type="SUPFAM" id="SSF49785">
    <property type="entry name" value="Galactose-binding domain-like"/>
    <property type="match status" value="1"/>
</dbReference>
<feature type="compositionally biased region" description="Basic and acidic residues" evidence="2">
    <location>
        <begin position="9"/>
        <end position="26"/>
    </location>
</feature>
<dbReference type="PANTHER" id="PTHR12175:SF1">
    <property type="entry name" value="PITH DOMAIN-CONTAINING PROTEIN 1"/>
    <property type="match status" value="1"/>
</dbReference>
<comment type="similarity">
    <text evidence="1">Belongs to the PITHD1 family.</text>
</comment>
<dbReference type="InterPro" id="IPR045099">
    <property type="entry name" value="PITH1-like"/>
</dbReference>
<evidence type="ECO:0000256" key="1">
    <source>
        <dbReference type="ARBA" id="ARBA00025788"/>
    </source>
</evidence>
<organism evidence="4 5">
    <name type="scientific">Trematosphaeria pertusa</name>
    <dbReference type="NCBI Taxonomy" id="390896"/>
    <lineage>
        <taxon>Eukaryota</taxon>
        <taxon>Fungi</taxon>
        <taxon>Dikarya</taxon>
        <taxon>Ascomycota</taxon>
        <taxon>Pezizomycotina</taxon>
        <taxon>Dothideomycetes</taxon>
        <taxon>Pleosporomycetidae</taxon>
        <taxon>Pleosporales</taxon>
        <taxon>Massarineae</taxon>
        <taxon>Trematosphaeriaceae</taxon>
        <taxon>Trematosphaeria</taxon>
    </lineage>
</organism>
<feature type="region of interest" description="Disordered" evidence="2">
    <location>
        <begin position="1"/>
        <end position="26"/>
    </location>
</feature>
<dbReference type="AlphaFoldDB" id="A0A6A6IEH4"/>
<feature type="domain" description="PITH" evidence="3">
    <location>
        <begin position="25"/>
        <end position="201"/>
    </location>
</feature>
<protein>
    <submittedName>
        <fullName evidence="4">DUF1000-domain-containing protein</fullName>
    </submittedName>
</protein>
<dbReference type="RefSeq" id="XP_033683978.1">
    <property type="nucleotide sequence ID" value="XM_033824925.1"/>
</dbReference>
<dbReference type="PANTHER" id="PTHR12175">
    <property type="entry name" value="AD039 HT014 THIOREDOXIN FAMILY TRP26"/>
    <property type="match status" value="1"/>
</dbReference>
<dbReference type="GeneID" id="54578255"/>
<sequence length="221" mass="25166">MSHNHHHHGHDEEHAEAHNHVHDHSDDITPALQNLLYEQIDFSKLQTLNEDESSSGRKICQKTWAQRLEPNPELKSFADEQLLMIVPFTGQVRLHSILIRTSPTSASPKTLKVFVNVDTMDFETASEKPPTQTLEISQTSEVQEIPVKRAFFNTTRSLALFFENNWSQGEEDETRVSYLAFKGDFMKLNKEPVSFLYEAAANPSDHKTIVGTKEGVGRQIQ</sequence>
<keyword evidence="5" id="KW-1185">Reference proteome</keyword>
<dbReference type="Proteomes" id="UP000800094">
    <property type="component" value="Unassembled WGS sequence"/>
</dbReference>
<dbReference type="InterPro" id="IPR037047">
    <property type="entry name" value="PITH_dom_sf"/>
</dbReference>
<dbReference type="InterPro" id="IPR008979">
    <property type="entry name" value="Galactose-bd-like_sf"/>
</dbReference>
<dbReference type="GO" id="GO:0005634">
    <property type="term" value="C:nucleus"/>
    <property type="evidence" value="ECO:0007669"/>
    <property type="project" value="TreeGrafter"/>
</dbReference>
<evidence type="ECO:0000259" key="3">
    <source>
        <dbReference type="PROSITE" id="PS51532"/>
    </source>
</evidence>
<accession>A0A6A6IEH4</accession>
<dbReference type="Gene3D" id="2.60.120.470">
    <property type="entry name" value="PITH domain"/>
    <property type="match status" value="1"/>
</dbReference>
<dbReference type="EMBL" id="ML987195">
    <property type="protein sequence ID" value="KAF2248974.1"/>
    <property type="molecule type" value="Genomic_DNA"/>
</dbReference>
<dbReference type="GO" id="GO:0005737">
    <property type="term" value="C:cytoplasm"/>
    <property type="evidence" value="ECO:0007669"/>
    <property type="project" value="UniProtKB-ARBA"/>
</dbReference>
<evidence type="ECO:0000256" key="2">
    <source>
        <dbReference type="SAM" id="MobiDB-lite"/>
    </source>
</evidence>
<dbReference type="PROSITE" id="PS51532">
    <property type="entry name" value="PITH"/>
    <property type="match status" value="1"/>
</dbReference>
<dbReference type="OrthoDB" id="2635at2759"/>
<dbReference type="FunFam" id="2.60.120.470:FF:000003">
    <property type="entry name" value="DUF1000 domain protein (AFU_orthologue AFUA_1G09230)"/>
    <property type="match status" value="1"/>
</dbReference>
<reference evidence="4" key="1">
    <citation type="journal article" date="2020" name="Stud. Mycol.">
        <title>101 Dothideomycetes genomes: a test case for predicting lifestyles and emergence of pathogens.</title>
        <authorList>
            <person name="Haridas S."/>
            <person name="Albert R."/>
            <person name="Binder M."/>
            <person name="Bloem J."/>
            <person name="Labutti K."/>
            <person name="Salamov A."/>
            <person name="Andreopoulos B."/>
            <person name="Baker S."/>
            <person name="Barry K."/>
            <person name="Bills G."/>
            <person name="Bluhm B."/>
            <person name="Cannon C."/>
            <person name="Castanera R."/>
            <person name="Culley D."/>
            <person name="Daum C."/>
            <person name="Ezra D."/>
            <person name="Gonzalez J."/>
            <person name="Henrissat B."/>
            <person name="Kuo A."/>
            <person name="Liang C."/>
            <person name="Lipzen A."/>
            <person name="Lutzoni F."/>
            <person name="Magnuson J."/>
            <person name="Mondo S."/>
            <person name="Nolan M."/>
            <person name="Ohm R."/>
            <person name="Pangilinan J."/>
            <person name="Park H.-J."/>
            <person name="Ramirez L."/>
            <person name="Alfaro M."/>
            <person name="Sun H."/>
            <person name="Tritt A."/>
            <person name="Yoshinaga Y."/>
            <person name="Zwiers L.-H."/>
            <person name="Turgeon B."/>
            <person name="Goodwin S."/>
            <person name="Spatafora J."/>
            <person name="Crous P."/>
            <person name="Grigoriev I."/>
        </authorList>
    </citation>
    <scope>NUCLEOTIDE SEQUENCE</scope>
    <source>
        <strain evidence="4">CBS 122368</strain>
    </source>
</reference>
<proteinExistence type="inferred from homology"/>
<dbReference type="Pfam" id="PF06201">
    <property type="entry name" value="PITH"/>
    <property type="match status" value="1"/>
</dbReference>
<evidence type="ECO:0000313" key="5">
    <source>
        <dbReference type="Proteomes" id="UP000800094"/>
    </source>
</evidence>